<evidence type="ECO:0000256" key="5">
    <source>
        <dbReference type="ARBA" id="ARBA00023136"/>
    </source>
</evidence>
<dbReference type="Gene3D" id="3.30.450.20">
    <property type="entry name" value="PAS domain"/>
    <property type="match status" value="1"/>
</dbReference>
<protein>
    <recommendedName>
        <fullName evidence="7">Single Cache domain-containing protein</fullName>
    </recommendedName>
</protein>
<evidence type="ECO:0000313" key="8">
    <source>
        <dbReference type="EMBL" id="PRO64374.1"/>
    </source>
</evidence>
<sequence length="93" mass="10255">MNAMRWVDRLANRFFLLAAVLITATAVIIGSSSYFIAKSALTDAGRQDLETRVEGAAELLDSLQTQVEAGSLTEEEAQEEARERHSRKWLSAA</sequence>
<dbReference type="Pfam" id="PF17200">
    <property type="entry name" value="sCache_2"/>
    <property type="match status" value="1"/>
</dbReference>
<dbReference type="RefSeq" id="WP_105960266.1">
    <property type="nucleotide sequence ID" value="NZ_PVNS01000017.1"/>
</dbReference>
<name>A0A2P6MDN2_ALKUR</name>
<evidence type="ECO:0000256" key="4">
    <source>
        <dbReference type="ARBA" id="ARBA00022989"/>
    </source>
</evidence>
<organism evidence="8 9">
    <name type="scientific">Alkalicoccus urumqiensis</name>
    <name type="common">Bacillus urumqiensis</name>
    <dbReference type="NCBI Taxonomy" id="1548213"/>
    <lineage>
        <taxon>Bacteria</taxon>
        <taxon>Bacillati</taxon>
        <taxon>Bacillota</taxon>
        <taxon>Bacilli</taxon>
        <taxon>Bacillales</taxon>
        <taxon>Bacillaceae</taxon>
        <taxon>Alkalicoccus</taxon>
    </lineage>
</organism>
<evidence type="ECO:0000256" key="2">
    <source>
        <dbReference type="ARBA" id="ARBA00022475"/>
    </source>
</evidence>
<accession>A0A2P6MDN2</accession>
<feature type="region of interest" description="Disordered" evidence="6">
    <location>
        <begin position="70"/>
        <end position="93"/>
    </location>
</feature>
<evidence type="ECO:0000256" key="3">
    <source>
        <dbReference type="ARBA" id="ARBA00022692"/>
    </source>
</evidence>
<keyword evidence="4" id="KW-1133">Transmembrane helix</keyword>
<proteinExistence type="predicted"/>
<keyword evidence="3" id="KW-0812">Transmembrane</keyword>
<keyword evidence="9" id="KW-1185">Reference proteome</keyword>
<evidence type="ECO:0000259" key="7">
    <source>
        <dbReference type="Pfam" id="PF17200"/>
    </source>
</evidence>
<evidence type="ECO:0000256" key="1">
    <source>
        <dbReference type="ARBA" id="ARBA00004651"/>
    </source>
</evidence>
<dbReference type="Proteomes" id="UP000243650">
    <property type="component" value="Unassembled WGS sequence"/>
</dbReference>
<reference evidence="8 9" key="1">
    <citation type="submission" date="2018-03" db="EMBL/GenBank/DDBJ databases">
        <title>Bacillus urumqiensis sp. nov., a moderately haloalkaliphilic bacterium isolated from a salt lake.</title>
        <authorList>
            <person name="Zhao B."/>
            <person name="Liao Z."/>
        </authorList>
    </citation>
    <scope>NUCLEOTIDE SEQUENCE [LARGE SCALE GENOMIC DNA]</scope>
    <source>
        <strain evidence="8 9">BZ-SZ-XJ18</strain>
    </source>
</reference>
<gene>
    <name evidence="8" type="ORF">C6I21_14850</name>
</gene>
<comment type="caution">
    <text evidence="8">The sequence shown here is derived from an EMBL/GenBank/DDBJ whole genome shotgun (WGS) entry which is preliminary data.</text>
</comment>
<feature type="compositionally biased region" description="Basic residues" evidence="6">
    <location>
        <begin position="84"/>
        <end position="93"/>
    </location>
</feature>
<dbReference type="EMBL" id="PVNS01000017">
    <property type="protein sequence ID" value="PRO64374.1"/>
    <property type="molecule type" value="Genomic_DNA"/>
</dbReference>
<dbReference type="InterPro" id="IPR033480">
    <property type="entry name" value="sCache_2"/>
</dbReference>
<comment type="subcellular location">
    <subcellularLocation>
        <location evidence="1">Cell membrane</location>
        <topology evidence="1">Multi-pass membrane protein</topology>
    </subcellularLocation>
</comment>
<dbReference type="AlphaFoldDB" id="A0A2P6MDN2"/>
<evidence type="ECO:0000256" key="6">
    <source>
        <dbReference type="SAM" id="MobiDB-lite"/>
    </source>
</evidence>
<keyword evidence="5" id="KW-0472">Membrane</keyword>
<evidence type="ECO:0000313" key="9">
    <source>
        <dbReference type="Proteomes" id="UP000243650"/>
    </source>
</evidence>
<feature type="domain" description="Single Cache" evidence="7">
    <location>
        <begin position="42"/>
        <end position="83"/>
    </location>
</feature>
<keyword evidence="2" id="KW-1003">Cell membrane</keyword>
<dbReference type="GO" id="GO:0005886">
    <property type="term" value="C:plasma membrane"/>
    <property type="evidence" value="ECO:0007669"/>
    <property type="project" value="UniProtKB-SubCell"/>
</dbReference>